<evidence type="ECO:0000256" key="4">
    <source>
        <dbReference type="ARBA" id="ARBA00022801"/>
    </source>
</evidence>
<evidence type="ECO:0000259" key="6">
    <source>
        <dbReference type="PROSITE" id="PS50240"/>
    </source>
</evidence>
<evidence type="ECO:0000256" key="1">
    <source>
        <dbReference type="ARBA" id="ARBA00004613"/>
    </source>
</evidence>
<name>A0ABY6KCR2_9ARAC</name>
<organism evidence="7 8">
    <name type="scientific">Cordylochernes scorpioides</name>
    <dbReference type="NCBI Taxonomy" id="51811"/>
    <lineage>
        <taxon>Eukaryota</taxon>
        <taxon>Metazoa</taxon>
        <taxon>Ecdysozoa</taxon>
        <taxon>Arthropoda</taxon>
        <taxon>Chelicerata</taxon>
        <taxon>Arachnida</taxon>
        <taxon>Pseudoscorpiones</taxon>
        <taxon>Cheliferoidea</taxon>
        <taxon>Chernetidae</taxon>
        <taxon>Cordylochernes</taxon>
    </lineage>
</organism>
<dbReference type="InterPro" id="IPR001314">
    <property type="entry name" value="Peptidase_S1A"/>
</dbReference>
<dbReference type="CDD" id="cd00190">
    <property type="entry name" value="Tryp_SPc"/>
    <property type="match status" value="1"/>
</dbReference>
<dbReference type="InterPro" id="IPR009003">
    <property type="entry name" value="Peptidase_S1_PA"/>
</dbReference>
<dbReference type="PROSITE" id="PS50240">
    <property type="entry name" value="TRYPSIN_DOM"/>
    <property type="match status" value="1"/>
</dbReference>
<comment type="subcellular location">
    <subcellularLocation>
        <location evidence="1">Secreted</location>
    </subcellularLocation>
</comment>
<dbReference type="SUPFAM" id="SSF50494">
    <property type="entry name" value="Trypsin-like serine proteases"/>
    <property type="match status" value="1"/>
</dbReference>
<accession>A0ABY6KCR2</accession>
<keyword evidence="5" id="KW-0720">Serine protease</keyword>
<evidence type="ECO:0000256" key="3">
    <source>
        <dbReference type="ARBA" id="ARBA00022670"/>
    </source>
</evidence>
<evidence type="ECO:0000313" key="7">
    <source>
        <dbReference type="EMBL" id="UYV65450.1"/>
    </source>
</evidence>
<dbReference type="InterPro" id="IPR050127">
    <property type="entry name" value="Serine_Proteases_S1"/>
</dbReference>
<protein>
    <recommendedName>
        <fullName evidence="6">Peptidase S1 domain-containing protein</fullName>
    </recommendedName>
</protein>
<keyword evidence="3" id="KW-0645">Protease</keyword>
<dbReference type="PANTHER" id="PTHR24264">
    <property type="entry name" value="TRYPSIN-RELATED"/>
    <property type="match status" value="1"/>
</dbReference>
<dbReference type="Gene3D" id="2.40.10.10">
    <property type="entry name" value="Trypsin-like serine proteases"/>
    <property type="match status" value="1"/>
</dbReference>
<evidence type="ECO:0000256" key="2">
    <source>
        <dbReference type="ARBA" id="ARBA00022525"/>
    </source>
</evidence>
<dbReference type="PRINTS" id="PR00722">
    <property type="entry name" value="CHYMOTRYPSIN"/>
</dbReference>
<evidence type="ECO:0000256" key="5">
    <source>
        <dbReference type="ARBA" id="ARBA00022825"/>
    </source>
</evidence>
<sequence>MVLLVPQTSTVSSRRKKPTERCVCEGNNNQLQCDCMEYWSCVNQGGSPYSYCYPGSKVCCFLDEASGPVGILPKKAKIAACGAQGAEDGGLGVAQPGEWPWHLILYAVTPVIDRNQSEVVFQAAILEQGSDRYVCGGSLLDELWVLTAAHCVDDYSGTEAKLKVRLGEHDVSATTEPFPHEEFSVAHIALHPDFQNNTLQHDIALVRLSRPAQRRPHVNTVCMPPPQGVPDPASCVVTGWGKEDERSGPSMVLKEVEVPLWRHADCERALRRHLGSRYTLPTSALCAGAAGRDACDGDGGGPLVCRRGRTWYQLGVVSFGIGCGRPDMPGVYTRVASYSGWVHGVIFAAP</sequence>
<proteinExistence type="predicted"/>
<evidence type="ECO:0000313" key="8">
    <source>
        <dbReference type="Proteomes" id="UP001235939"/>
    </source>
</evidence>
<keyword evidence="4" id="KW-0378">Hydrolase</keyword>
<feature type="domain" description="Peptidase S1" evidence="6">
    <location>
        <begin position="87"/>
        <end position="347"/>
    </location>
</feature>
<dbReference type="Pfam" id="PF00089">
    <property type="entry name" value="Trypsin"/>
    <property type="match status" value="1"/>
</dbReference>
<dbReference type="SMART" id="SM00020">
    <property type="entry name" value="Tryp_SPc"/>
    <property type="match status" value="1"/>
</dbReference>
<dbReference type="Proteomes" id="UP001235939">
    <property type="component" value="Chromosome 03"/>
</dbReference>
<reference evidence="7 8" key="1">
    <citation type="submission" date="2022-01" db="EMBL/GenBank/DDBJ databases">
        <title>A chromosomal length assembly of Cordylochernes scorpioides.</title>
        <authorList>
            <person name="Zeh D."/>
            <person name="Zeh J."/>
        </authorList>
    </citation>
    <scope>NUCLEOTIDE SEQUENCE [LARGE SCALE GENOMIC DNA]</scope>
    <source>
        <strain evidence="7">IN4F17</strain>
        <tissue evidence="7">Whole Body</tissue>
    </source>
</reference>
<dbReference type="InterPro" id="IPR043504">
    <property type="entry name" value="Peptidase_S1_PA_chymotrypsin"/>
</dbReference>
<dbReference type="PROSITE" id="PS00134">
    <property type="entry name" value="TRYPSIN_HIS"/>
    <property type="match status" value="1"/>
</dbReference>
<dbReference type="PANTHER" id="PTHR24264:SF65">
    <property type="entry name" value="SRCR DOMAIN-CONTAINING PROTEIN"/>
    <property type="match status" value="1"/>
</dbReference>
<dbReference type="InterPro" id="IPR001254">
    <property type="entry name" value="Trypsin_dom"/>
</dbReference>
<dbReference type="EMBL" id="CP092865">
    <property type="protein sequence ID" value="UYV65450.1"/>
    <property type="molecule type" value="Genomic_DNA"/>
</dbReference>
<keyword evidence="2" id="KW-0964">Secreted</keyword>
<keyword evidence="8" id="KW-1185">Reference proteome</keyword>
<gene>
    <name evidence="7" type="ORF">LAZ67_3004412</name>
</gene>
<dbReference type="InterPro" id="IPR018114">
    <property type="entry name" value="TRYPSIN_HIS"/>
</dbReference>